<keyword evidence="2" id="KW-1185">Reference proteome</keyword>
<comment type="caution">
    <text evidence="1">The sequence shown here is derived from an EMBL/GenBank/DDBJ whole genome shotgun (WGS) entry which is preliminary data.</text>
</comment>
<name>A0A0V1MDP9_9BILA</name>
<evidence type="ECO:0000313" key="2">
    <source>
        <dbReference type="Proteomes" id="UP000054843"/>
    </source>
</evidence>
<sequence length="32" mass="3624">MLCPQAVLQGGRKRCFIADRQSAKDYRVPDNS</sequence>
<evidence type="ECO:0000313" key="1">
    <source>
        <dbReference type="EMBL" id="KRZ70043.1"/>
    </source>
</evidence>
<protein>
    <submittedName>
        <fullName evidence="1">Uncharacterized protein</fullName>
    </submittedName>
</protein>
<proteinExistence type="predicted"/>
<dbReference type="AlphaFoldDB" id="A0A0V1MDP9"/>
<organism evidence="1 2">
    <name type="scientific">Trichinella papuae</name>
    <dbReference type="NCBI Taxonomy" id="268474"/>
    <lineage>
        <taxon>Eukaryota</taxon>
        <taxon>Metazoa</taxon>
        <taxon>Ecdysozoa</taxon>
        <taxon>Nematoda</taxon>
        <taxon>Enoplea</taxon>
        <taxon>Dorylaimia</taxon>
        <taxon>Trichinellida</taxon>
        <taxon>Trichinellidae</taxon>
        <taxon>Trichinella</taxon>
    </lineage>
</organism>
<reference evidence="1 2" key="1">
    <citation type="submission" date="2015-01" db="EMBL/GenBank/DDBJ databases">
        <title>Evolution of Trichinella species and genotypes.</title>
        <authorList>
            <person name="Korhonen P.K."/>
            <person name="Edoardo P."/>
            <person name="Giuseppe L.R."/>
            <person name="Gasser R.B."/>
        </authorList>
    </citation>
    <scope>NUCLEOTIDE SEQUENCE [LARGE SCALE GENOMIC DNA]</scope>
    <source>
        <strain evidence="1">ISS1980</strain>
    </source>
</reference>
<gene>
    <name evidence="1" type="ORF">T10_2630</name>
</gene>
<dbReference type="EMBL" id="JYDO01000122">
    <property type="protein sequence ID" value="KRZ70043.1"/>
    <property type="molecule type" value="Genomic_DNA"/>
</dbReference>
<accession>A0A0V1MDP9</accession>
<dbReference type="Proteomes" id="UP000054843">
    <property type="component" value="Unassembled WGS sequence"/>
</dbReference>